<dbReference type="EC" id="3.1.1.31" evidence="5 7"/>
<feature type="domain" description="Glucosamine/galactosamine-6-phosphate isomerase" evidence="8">
    <location>
        <begin position="13"/>
        <end position="244"/>
    </location>
</feature>
<evidence type="ECO:0000256" key="1">
    <source>
        <dbReference type="ARBA" id="ARBA00000832"/>
    </source>
</evidence>
<accession>A0A852W7P8</accession>
<dbReference type="UniPathway" id="UPA00115">
    <property type="reaction ID" value="UER00409"/>
</dbReference>
<dbReference type="PANTHER" id="PTHR11054:SF0">
    <property type="entry name" value="6-PHOSPHOGLUCONOLACTONASE"/>
    <property type="match status" value="1"/>
</dbReference>
<dbReference type="CDD" id="cd01400">
    <property type="entry name" value="6PGL"/>
    <property type="match status" value="1"/>
</dbReference>
<dbReference type="SUPFAM" id="SSF100950">
    <property type="entry name" value="NagB/RpiA/CoA transferase-like"/>
    <property type="match status" value="1"/>
</dbReference>
<dbReference type="InterPro" id="IPR005900">
    <property type="entry name" value="6-phosphogluconolactonase_DevB"/>
</dbReference>
<dbReference type="PANTHER" id="PTHR11054">
    <property type="entry name" value="6-PHOSPHOGLUCONOLACTONASE"/>
    <property type="match status" value="1"/>
</dbReference>
<keyword evidence="7 9" id="KW-0378">Hydrolase</keyword>
<comment type="catalytic activity">
    <reaction evidence="1 7">
        <text>6-phospho-D-glucono-1,5-lactone + H2O = 6-phospho-D-gluconate + H(+)</text>
        <dbReference type="Rhea" id="RHEA:12556"/>
        <dbReference type="ChEBI" id="CHEBI:15377"/>
        <dbReference type="ChEBI" id="CHEBI:15378"/>
        <dbReference type="ChEBI" id="CHEBI:57955"/>
        <dbReference type="ChEBI" id="CHEBI:58759"/>
        <dbReference type="EC" id="3.1.1.31"/>
    </reaction>
</comment>
<dbReference type="GO" id="GO:0005975">
    <property type="term" value="P:carbohydrate metabolic process"/>
    <property type="evidence" value="ECO:0007669"/>
    <property type="project" value="UniProtKB-UniRule"/>
</dbReference>
<dbReference type="GO" id="GO:0017057">
    <property type="term" value="F:6-phosphogluconolactonase activity"/>
    <property type="evidence" value="ECO:0007669"/>
    <property type="project" value="UniProtKB-UniRule"/>
</dbReference>
<comment type="function">
    <text evidence="2 7">Hydrolysis of 6-phosphogluconolactone to 6-phosphogluconate.</text>
</comment>
<comment type="caution">
    <text evidence="9">The sequence shown here is derived from an EMBL/GenBank/DDBJ whole genome shotgun (WGS) entry which is preliminary data.</text>
</comment>
<evidence type="ECO:0000256" key="4">
    <source>
        <dbReference type="ARBA" id="ARBA00010662"/>
    </source>
</evidence>
<dbReference type="GeneID" id="98055110"/>
<dbReference type="Gene3D" id="3.40.50.1360">
    <property type="match status" value="1"/>
</dbReference>
<dbReference type="Pfam" id="PF01182">
    <property type="entry name" value="Glucosamine_iso"/>
    <property type="match status" value="1"/>
</dbReference>
<sequence length="263" mass="27095">MSAATQVQVAVHPDKDALAAATAARLLTALVDLQAAGRVPRLVLTGGGVGIQLLRDVAASGARDAVDWARVDLFWGDERFVPADDDERNDRQAREALLDALPLDPARVHPMPAAPAGGGTRNDALAAAADYARLLAELAGPDDDGVPAFDVTLVGMGEEGHTLSVFPDSPAVHEQAATVVAVFDCPKPPPTRISLTLAAARRSREVWVVAAGAGKAPAVAGALTGTPETELPVAGARGTVTTRWLLDTEAASDLPDGFVARVS</sequence>
<reference evidence="9 10" key="1">
    <citation type="submission" date="2020-07" db="EMBL/GenBank/DDBJ databases">
        <title>Sequencing the genomes of 1000 actinobacteria strains.</title>
        <authorList>
            <person name="Klenk H.-P."/>
        </authorList>
    </citation>
    <scope>NUCLEOTIDE SEQUENCE [LARGE SCALE GENOMIC DNA]</scope>
    <source>
        <strain evidence="9 10">DSM 44749</strain>
    </source>
</reference>
<dbReference type="RefSeq" id="WP_179762663.1">
    <property type="nucleotide sequence ID" value="NZ_BAAAJZ010000011.1"/>
</dbReference>
<keyword evidence="10" id="KW-1185">Reference proteome</keyword>
<evidence type="ECO:0000256" key="2">
    <source>
        <dbReference type="ARBA" id="ARBA00002681"/>
    </source>
</evidence>
<dbReference type="InterPro" id="IPR006148">
    <property type="entry name" value="Glc/Gal-6P_isomerase"/>
</dbReference>
<evidence type="ECO:0000256" key="7">
    <source>
        <dbReference type="RuleBase" id="RU365095"/>
    </source>
</evidence>
<dbReference type="GO" id="GO:0006098">
    <property type="term" value="P:pentose-phosphate shunt"/>
    <property type="evidence" value="ECO:0007669"/>
    <property type="project" value="UniProtKB-UniPathway"/>
</dbReference>
<comment type="pathway">
    <text evidence="3 7">Carbohydrate degradation; pentose phosphate pathway; D-ribulose 5-phosphate from D-glucose 6-phosphate (oxidative stage): step 2/3.</text>
</comment>
<name>A0A852W7P8_PSEA5</name>
<dbReference type="EMBL" id="JACCCZ010000001">
    <property type="protein sequence ID" value="NYG05187.1"/>
    <property type="molecule type" value="Genomic_DNA"/>
</dbReference>
<evidence type="ECO:0000313" key="9">
    <source>
        <dbReference type="EMBL" id="NYG05187.1"/>
    </source>
</evidence>
<dbReference type="AlphaFoldDB" id="A0A852W7P8"/>
<evidence type="ECO:0000313" key="10">
    <source>
        <dbReference type="Proteomes" id="UP000549695"/>
    </source>
</evidence>
<evidence type="ECO:0000256" key="3">
    <source>
        <dbReference type="ARBA" id="ARBA00004961"/>
    </source>
</evidence>
<comment type="similarity">
    <text evidence="4 7">Belongs to the glucosamine/galactosamine-6-phosphate isomerase family. 6-phosphogluconolactonase subfamily.</text>
</comment>
<dbReference type="InterPro" id="IPR037171">
    <property type="entry name" value="NagB/RpiA_transferase-like"/>
</dbReference>
<gene>
    <name evidence="7" type="primary">pgl</name>
    <name evidence="9" type="ORF">HDA37_005472</name>
</gene>
<evidence type="ECO:0000259" key="8">
    <source>
        <dbReference type="Pfam" id="PF01182"/>
    </source>
</evidence>
<dbReference type="NCBIfam" id="TIGR01198">
    <property type="entry name" value="pgl"/>
    <property type="match status" value="1"/>
</dbReference>
<proteinExistence type="inferred from homology"/>
<dbReference type="Proteomes" id="UP000549695">
    <property type="component" value="Unassembled WGS sequence"/>
</dbReference>
<evidence type="ECO:0000256" key="6">
    <source>
        <dbReference type="ARBA" id="ARBA00020337"/>
    </source>
</evidence>
<dbReference type="InterPro" id="IPR039104">
    <property type="entry name" value="6PGL"/>
</dbReference>
<protein>
    <recommendedName>
        <fullName evidence="6 7">6-phosphogluconolactonase</fullName>
        <shortName evidence="7">6PGL</shortName>
        <ecNumber evidence="5 7">3.1.1.31</ecNumber>
    </recommendedName>
</protein>
<organism evidence="9 10">
    <name type="scientific">Pseudonocardia alni</name>
    <name type="common">Amycolata alni</name>
    <dbReference type="NCBI Taxonomy" id="33907"/>
    <lineage>
        <taxon>Bacteria</taxon>
        <taxon>Bacillati</taxon>
        <taxon>Actinomycetota</taxon>
        <taxon>Actinomycetes</taxon>
        <taxon>Pseudonocardiales</taxon>
        <taxon>Pseudonocardiaceae</taxon>
        <taxon>Pseudonocardia</taxon>
    </lineage>
</organism>
<evidence type="ECO:0000256" key="5">
    <source>
        <dbReference type="ARBA" id="ARBA00013198"/>
    </source>
</evidence>